<keyword evidence="5" id="KW-1185">Reference proteome</keyword>
<dbReference type="CDD" id="cd00657">
    <property type="entry name" value="Ferritin_like"/>
    <property type="match status" value="1"/>
</dbReference>
<evidence type="ECO:0000256" key="2">
    <source>
        <dbReference type="SAM" id="SignalP"/>
    </source>
</evidence>
<dbReference type="InterPro" id="IPR012347">
    <property type="entry name" value="Ferritin-like"/>
</dbReference>
<comment type="caution">
    <text evidence="4">The sequence shown here is derived from an EMBL/GenBank/DDBJ whole genome shotgun (WGS) entry which is preliminary data.</text>
</comment>
<dbReference type="PROSITE" id="PS51257">
    <property type="entry name" value="PROKAR_LIPOPROTEIN"/>
    <property type="match status" value="1"/>
</dbReference>
<dbReference type="SUPFAM" id="SSF47240">
    <property type="entry name" value="Ferritin-like"/>
    <property type="match status" value="1"/>
</dbReference>
<name>A0ABS4PTH6_9PSEU</name>
<dbReference type="PROSITE" id="PS51318">
    <property type="entry name" value="TAT"/>
    <property type="match status" value="1"/>
</dbReference>
<gene>
    <name evidence="4" type="ORF">JOM49_003442</name>
</gene>
<keyword evidence="2" id="KW-0732">Signal</keyword>
<evidence type="ECO:0000259" key="3">
    <source>
        <dbReference type="Pfam" id="PF14530"/>
    </source>
</evidence>
<accession>A0ABS4PTH6</accession>
<dbReference type="InterPro" id="IPR009078">
    <property type="entry name" value="Ferritin-like_SF"/>
</dbReference>
<sequence length="316" mass="32445">MRSRPTPLSRRRFLRAGLLLGSTAVTLPLAAACGDGYETAPDELAPLLEQARADATAATALAGGGGAAAELAKQVAAVRTAQADALQSEVDRLNRPKAASTADTTPVTAIGGLKTRLEQARKQAADLVPTLPRHRAGLAGAVAAGCASVQQLSPELGAGDADDEVEPDTKTGQLIPEAVESLQGALAAEHAAVWVYSLVTAFLPNDFRSGTENGALAHRDRRDACERLLTAAGADPVTTEPAYLPPKPVTDSKSAMALVATAEADAAAAWRGVLERTDDAALRTIALRALVGSATRGTAWRKEAGEQPPAMALPGT</sequence>
<dbReference type="Gene3D" id="1.20.1260.10">
    <property type="match status" value="1"/>
</dbReference>
<reference evidence="4 5" key="1">
    <citation type="submission" date="2021-03" db="EMBL/GenBank/DDBJ databases">
        <title>Sequencing the genomes of 1000 actinobacteria strains.</title>
        <authorList>
            <person name="Klenk H.-P."/>
        </authorList>
    </citation>
    <scope>NUCLEOTIDE SEQUENCE [LARGE SCALE GENOMIC DNA]</scope>
    <source>
        <strain evidence="4 5">DSM 45510</strain>
    </source>
</reference>
<protein>
    <recommendedName>
        <fullName evidence="3">DUF4439 domain-containing protein</fullName>
    </recommendedName>
</protein>
<evidence type="ECO:0000256" key="1">
    <source>
        <dbReference type="SAM" id="MobiDB-lite"/>
    </source>
</evidence>
<feature type="signal peptide" evidence="2">
    <location>
        <begin position="1"/>
        <end position="31"/>
    </location>
</feature>
<dbReference type="InterPro" id="IPR006311">
    <property type="entry name" value="TAT_signal"/>
</dbReference>
<evidence type="ECO:0000313" key="4">
    <source>
        <dbReference type="EMBL" id="MBP2181916.1"/>
    </source>
</evidence>
<dbReference type="Proteomes" id="UP000741013">
    <property type="component" value="Unassembled WGS sequence"/>
</dbReference>
<dbReference type="RefSeq" id="WP_308158771.1">
    <property type="nucleotide sequence ID" value="NZ_JAGGMS010000001.1"/>
</dbReference>
<proteinExistence type="predicted"/>
<feature type="domain" description="DUF4439" evidence="3">
    <location>
        <begin position="182"/>
        <end position="315"/>
    </location>
</feature>
<feature type="chain" id="PRO_5047368796" description="DUF4439 domain-containing protein" evidence="2">
    <location>
        <begin position="32"/>
        <end position="316"/>
    </location>
</feature>
<dbReference type="EMBL" id="JAGGMS010000001">
    <property type="protein sequence ID" value="MBP2181916.1"/>
    <property type="molecule type" value="Genomic_DNA"/>
</dbReference>
<dbReference type="InterPro" id="IPR029447">
    <property type="entry name" value="DUF4439"/>
</dbReference>
<evidence type="ECO:0000313" key="5">
    <source>
        <dbReference type="Proteomes" id="UP000741013"/>
    </source>
</evidence>
<feature type="region of interest" description="Disordered" evidence="1">
    <location>
        <begin position="297"/>
        <end position="316"/>
    </location>
</feature>
<organism evidence="4 5">
    <name type="scientific">Amycolatopsis magusensis</name>
    <dbReference type="NCBI Taxonomy" id="882444"/>
    <lineage>
        <taxon>Bacteria</taxon>
        <taxon>Bacillati</taxon>
        <taxon>Actinomycetota</taxon>
        <taxon>Actinomycetes</taxon>
        <taxon>Pseudonocardiales</taxon>
        <taxon>Pseudonocardiaceae</taxon>
        <taxon>Amycolatopsis</taxon>
    </lineage>
</organism>
<dbReference type="Pfam" id="PF14530">
    <property type="entry name" value="DUF4439"/>
    <property type="match status" value="1"/>
</dbReference>